<dbReference type="InterPro" id="IPR046341">
    <property type="entry name" value="SET_dom_sf"/>
</dbReference>
<comment type="caution">
    <text evidence="3">The sequence shown here is derived from an EMBL/GenBank/DDBJ whole genome shotgun (WGS) entry which is preliminary data.</text>
</comment>
<dbReference type="AlphaFoldDB" id="A0AAD9D9Z2"/>
<name>A0AAD9D9Z2_9STRA</name>
<dbReference type="PROSITE" id="PS50280">
    <property type="entry name" value="SET"/>
    <property type="match status" value="1"/>
</dbReference>
<dbReference type="Gene3D" id="2.170.270.10">
    <property type="entry name" value="SET domain"/>
    <property type="match status" value="1"/>
</dbReference>
<dbReference type="SUPFAM" id="SSF82199">
    <property type="entry name" value="SET domain"/>
    <property type="match status" value="1"/>
</dbReference>
<organism evidence="3 4">
    <name type="scientific">Skeletonema marinoi</name>
    <dbReference type="NCBI Taxonomy" id="267567"/>
    <lineage>
        <taxon>Eukaryota</taxon>
        <taxon>Sar</taxon>
        <taxon>Stramenopiles</taxon>
        <taxon>Ochrophyta</taxon>
        <taxon>Bacillariophyta</taxon>
        <taxon>Coscinodiscophyceae</taxon>
        <taxon>Thalassiosirophycidae</taxon>
        <taxon>Thalassiosirales</taxon>
        <taxon>Skeletonemataceae</taxon>
        <taxon>Skeletonema</taxon>
        <taxon>Skeletonema marinoi-dohrnii complex</taxon>
    </lineage>
</organism>
<dbReference type="Proteomes" id="UP001224775">
    <property type="component" value="Unassembled WGS sequence"/>
</dbReference>
<feature type="domain" description="SET" evidence="2">
    <location>
        <begin position="155"/>
        <end position="286"/>
    </location>
</feature>
<sequence length="318" mass="36751">MSNTHNDKKRKRSRSDDQLAPAVGPHVIQWLGKRKKKVPDALSADKNNHMQMEQILRLLALKERERRALVRYVEKRIDEEKNGGPKKVELQDSDGEYDVKNSAAAASHHHKQQELWPTSVTFSNNYDWESSVPADTKEKYYPSNKIRQRANHFSRNVYFKRITDKDHPAYGEFGLYCALAHAKPGQWLLDYVGRVTLGEDQNKKSDYVSDFGEHSELACDANLLGNEARFLNDFRNTGNYPNVEFNFRRDRNGEFRQGVYVKQVKEAKEKGFDGIKQDEELLVSYGKSYWKSRVDGGDLTEFVWRLPNQPMPPGGKPN</sequence>
<gene>
    <name evidence="3" type="ORF">QTG54_009346</name>
</gene>
<protein>
    <recommendedName>
        <fullName evidence="2">SET domain-containing protein</fullName>
    </recommendedName>
</protein>
<reference evidence="3" key="1">
    <citation type="submission" date="2023-06" db="EMBL/GenBank/DDBJ databases">
        <title>Survivors Of The Sea: Transcriptome response of Skeletonema marinoi to long-term dormancy.</title>
        <authorList>
            <person name="Pinder M.I.M."/>
            <person name="Kourtchenko O."/>
            <person name="Robertson E.K."/>
            <person name="Larsson T."/>
            <person name="Maumus F."/>
            <person name="Osuna-Cruz C.M."/>
            <person name="Vancaester E."/>
            <person name="Stenow R."/>
            <person name="Vandepoele K."/>
            <person name="Ploug H."/>
            <person name="Bruchert V."/>
            <person name="Godhe A."/>
            <person name="Topel M."/>
        </authorList>
    </citation>
    <scope>NUCLEOTIDE SEQUENCE</scope>
    <source>
        <strain evidence="3">R05AC</strain>
    </source>
</reference>
<accession>A0AAD9D9Z2</accession>
<dbReference type="InterPro" id="IPR001214">
    <property type="entry name" value="SET_dom"/>
</dbReference>
<evidence type="ECO:0000313" key="3">
    <source>
        <dbReference type="EMBL" id="KAK1739587.1"/>
    </source>
</evidence>
<feature type="region of interest" description="Disordered" evidence="1">
    <location>
        <begin position="1"/>
        <end position="26"/>
    </location>
</feature>
<keyword evidence="4" id="KW-1185">Reference proteome</keyword>
<dbReference type="EMBL" id="JATAAI010000017">
    <property type="protein sequence ID" value="KAK1739587.1"/>
    <property type="molecule type" value="Genomic_DNA"/>
</dbReference>
<evidence type="ECO:0000256" key="1">
    <source>
        <dbReference type="SAM" id="MobiDB-lite"/>
    </source>
</evidence>
<evidence type="ECO:0000259" key="2">
    <source>
        <dbReference type="PROSITE" id="PS50280"/>
    </source>
</evidence>
<proteinExistence type="predicted"/>
<evidence type="ECO:0000313" key="4">
    <source>
        <dbReference type="Proteomes" id="UP001224775"/>
    </source>
</evidence>